<feature type="transmembrane region" description="Helical" evidence="13">
    <location>
        <begin position="43"/>
        <end position="65"/>
    </location>
</feature>
<keyword evidence="11" id="KW-0325">Glycoprotein</keyword>
<dbReference type="PANTHER" id="PTHR47647">
    <property type="entry name" value="C-TYPE LECTIN DOMAIN FAMILY 12 MEMBER B"/>
    <property type="match status" value="1"/>
</dbReference>
<evidence type="ECO:0000256" key="5">
    <source>
        <dbReference type="ARBA" id="ARBA00022734"/>
    </source>
</evidence>
<keyword evidence="10" id="KW-0675">Receptor</keyword>
<dbReference type="InterPro" id="IPR042916">
    <property type="entry name" value="CLEC12A/B"/>
</dbReference>
<evidence type="ECO:0000256" key="9">
    <source>
        <dbReference type="ARBA" id="ARBA00023157"/>
    </source>
</evidence>
<dbReference type="Proteomes" id="UP000694422">
    <property type="component" value="Unplaced"/>
</dbReference>
<name>A0A8C9QE54_SPEDA</name>
<dbReference type="InterPro" id="IPR001304">
    <property type="entry name" value="C-type_lectin-like"/>
</dbReference>
<evidence type="ECO:0000256" key="4">
    <source>
        <dbReference type="ARBA" id="ARBA00022692"/>
    </source>
</evidence>
<accession>A0A8C9QE54</accession>
<dbReference type="SMART" id="SM00034">
    <property type="entry name" value="CLECT"/>
    <property type="match status" value="1"/>
</dbReference>
<keyword evidence="2" id="KW-1003">Cell membrane</keyword>
<evidence type="ECO:0000256" key="10">
    <source>
        <dbReference type="ARBA" id="ARBA00023170"/>
    </source>
</evidence>
<organism evidence="15 16">
    <name type="scientific">Spermophilus dauricus</name>
    <name type="common">Daurian ground squirrel</name>
    <dbReference type="NCBI Taxonomy" id="99837"/>
    <lineage>
        <taxon>Eukaryota</taxon>
        <taxon>Metazoa</taxon>
        <taxon>Chordata</taxon>
        <taxon>Craniata</taxon>
        <taxon>Vertebrata</taxon>
        <taxon>Euteleostomi</taxon>
        <taxon>Mammalia</taxon>
        <taxon>Eutheria</taxon>
        <taxon>Euarchontoglires</taxon>
        <taxon>Glires</taxon>
        <taxon>Rodentia</taxon>
        <taxon>Sciuromorpha</taxon>
        <taxon>Sciuridae</taxon>
        <taxon>Xerinae</taxon>
        <taxon>Marmotini</taxon>
        <taxon>Spermophilus</taxon>
    </lineage>
</organism>
<keyword evidence="5" id="KW-0430">Lectin</keyword>
<keyword evidence="3" id="KW-0597">Phosphoprotein</keyword>
<keyword evidence="16" id="KW-1185">Reference proteome</keyword>
<dbReference type="Gene3D" id="3.10.100.10">
    <property type="entry name" value="Mannose-Binding Protein A, subunit A"/>
    <property type="match status" value="1"/>
</dbReference>
<evidence type="ECO:0000256" key="13">
    <source>
        <dbReference type="SAM" id="Phobius"/>
    </source>
</evidence>
<keyword evidence="9" id="KW-1015">Disulfide bond</keyword>
<keyword evidence="12" id="KW-0175">Coiled coil</keyword>
<dbReference type="GO" id="GO:0030545">
    <property type="term" value="F:signaling receptor regulator activity"/>
    <property type="evidence" value="ECO:0007669"/>
    <property type="project" value="InterPro"/>
</dbReference>
<proteinExistence type="predicted"/>
<dbReference type="GO" id="GO:0005886">
    <property type="term" value="C:plasma membrane"/>
    <property type="evidence" value="ECO:0007669"/>
    <property type="project" value="UniProtKB-SubCell"/>
</dbReference>
<dbReference type="InterPro" id="IPR016186">
    <property type="entry name" value="C-type_lectin-like/link_sf"/>
</dbReference>
<dbReference type="AlphaFoldDB" id="A0A8C9QE54"/>
<keyword evidence="7 13" id="KW-1133">Transmembrane helix</keyword>
<evidence type="ECO:0000256" key="7">
    <source>
        <dbReference type="ARBA" id="ARBA00022989"/>
    </source>
</evidence>
<evidence type="ECO:0000313" key="16">
    <source>
        <dbReference type="Proteomes" id="UP000694422"/>
    </source>
</evidence>
<dbReference type="InterPro" id="IPR033992">
    <property type="entry name" value="NKR-like_CTLD"/>
</dbReference>
<comment type="subcellular location">
    <subcellularLocation>
        <location evidence="1">Cell membrane</location>
        <topology evidence="1">Single-pass type II membrane protein</topology>
    </subcellularLocation>
</comment>
<dbReference type="CDD" id="cd03593">
    <property type="entry name" value="CLECT_NK_receptors_like"/>
    <property type="match status" value="1"/>
</dbReference>
<evidence type="ECO:0000313" key="15">
    <source>
        <dbReference type="Ensembl" id="ENSSDAP00000022751.1"/>
    </source>
</evidence>
<keyword evidence="4 13" id="KW-0812">Transmembrane</keyword>
<dbReference type="Ensembl" id="ENSSDAT00000026006.1">
    <property type="protein sequence ID" value="ENSSDAP00000022751.1"/>
    <property type="gene ID" value="ENSSDAG00000020687.1"/>
</dbReference>
<dbReference type="GO" id="GO:0030246">
    <property type="term" value="F:carbohydrate binding"/>
    <property type="evidence" value="ECO:0007669"/>
    <property type="project" value="UniProtKB-KW"/>
</dbReference>
<evidence type="ECO:0000259" key="14">
    <source>
        <dbReference type="PROSITE" id="PS50041"/>
    </source>
</evidence>
<evidence type="ECO:0000256" key="1">
    <source>
        <dbReference type="ARBA" id="ARBA00004401"/>
    </source>
</evidence>
<evidence type="ECO:0000256" key="11">
    <source>
        <dbReference type="ARBA" id="ARBA00023180"/>
    </source>
</evidence>
<keyword evidence="8 13" id="KW-0472">Membrane</keyword>
<dbReference type="PANTHER" id="PTHR47647:SF2">
    <property type="entry name" value="C-TYPE LECTIN DOMAIN FAMILY 12 MEMBER A"/>
    <property type="match status" value="1"/>
</dbReference>
<dbReference type="PROSITE" id="PS50041">
    <property type="entry name" value="C_TYPE_LECTIN_2"/>
    <property type="match status" value="1"/>
</dbReference>
<dbReference type="Pfam" id="PF00059">
    <property type="entry name" value="Lectin_C"/>
    <property type="match status" value="1"/>
</dbReference>
<dbReference type="SUPFAM" id="SSF56436">
    <property type="entry name" value="C-type lectin-like"/>
    <property type="match status" value="1"/>
</dbReference>
<evidence type="ECO:0000256" key="12">
    <source>
        <dbReference type="SAM" id="Coils"/>
    </source>
</evidence>
<feature type="domain" description="C-type lectin" evidence="14">
    <location>
        <begin position="140"/>
        <end position="245"/>
    </location>
</feature>
<reference evidence="15" key="1">
    <citation type="submission" date="2025-08" db="UniProtKB">
        <authorList>
            <consortium name="Ensembl"/>
        </authorList>
    </citation>
    <scope>IDENTIFICATION</scope>
</reference>
<feature type="coiled-coil region" evidence="12">
    <location>
        <begin position="68"/>
        <end position="95"/>
    </location>
</feature>
<dbReference type="InterPro" id="IPR016187">
    <property type="entry name" value="CTDL_fold"/>
</dbReference>
<evidence type="ECO:0000256" key="6">
    <source>
        <dbReference type="ARBA" id="ARBA00022968"/>
    </source>
</evidence>
<keyword evidence="6" id="KW-0735">Signal-anchor</keyword>
<evidence type="ECO:0000256" key="3">
    <source>
        <dbReference type="ARBA" id="ARBA00022553"/>
    </source>
</evidence>
<protein>
    <submittedName>
        <fullName evidence="15">C-type lectin domain family 12 member A</fullName>
    </submittedName>
</protein>
<sequence length="266" mass="30766">MSEEITYANLKFQDSNKTETTQDLQKLGEKAPSVPSPLWRQSALILTLLCLLLLIGLGALGGVFYKTLKLEMEKLNKLQNIKEELQRNVSLQLMDNNRSSENIRNLSITLQIVATKLCRELYRKEPEHKCKPCPKEWIWYGDSCYIIFNHFETWQNSEIFCSAQNASLLQVRNKKILQSIKFFQLYDFWLGLSPGNYHMCLDDIIASSAWFKSNISDLNNKNCGYIYGLYVYYVSCSSKKQVMCEKMANSVKIESILMSEDLDGRM</sequence>
<evidence type="ECO:0000256" key="2">
    <source>
        <dbReference type="ARBA" id="ARBA00022475"/>
    </source>
</evidence>
<reference evidence="15" key="2">
    <citation type="submission" date="2025-09" db="UniProtKB">
        <authorList>
            <consortium name="Ensembl"/>
        </authorList>
    </citation>
    <scope>IDENTIFICATION</scope>
</reference>
<evidence type="ECO:0000256" key="8">
    <source>
        <dbReference type="ARBA" id="ARBA00023136"/>
    </source>
</evidence>